<comment type="caution">
    <text evidence="3">The sequence shown here is derived from an EMBL/GenBank/DDBJ whole genome shotgun (WGS) entry which is preliminary data.</text>
</comment>
<organism evidence="3 4">
    <name type="scientific">Clostridium fessum</name>
    <dbReference type="NCBI Taxonomy" id="2126740"/>
    <lineage>
        <taxon>Bacteria</taxon>
        <taxon>Bacillati</taxon>
        <taxon>Bacillota</taxon>
        <taxon>Clostridia</taxon>
        <taxon>Eubacteriales</taxon>
        <taxon>Clostridiaceae</taxon>
        <taxon>Clostridium</taxon>
    </lineage>
</organism>
<dbReference type="InterPro" id="IPR010994">
    <property type="entry name" value="RuvA_2-like"/>
</dbReference>
<dbReference type="PANTHER" id="PTHR21180">
    <property type="entry name" value="ENDONUCLEASE/EXONUCLEASE/PHOSPHATASE FAMILY DOMAIN-CONTAINING PROTEIN 1"/>
    <property type="match status" value="1"/>
</dbReference>
<accession>A0A2T3FM89</accession>
<gene>
    <name evidence="3" type="ORF">C7U56_11345</name>
</gene>
<feature type="domain" description="Helix-hairpin-helix DNA-binding motif class 1" evidence="2">
    <location>
        <begin position="207"/>
        <end position="226"/>
    </location>
</feature>
<name>A0A2T3FM89_9CLOT</name>
<dbReference type="SUPFAM" id="SSF47781">
    <property type="entry name" value="RuvA domain 2-like"/>
    <property type="match status" value="1"/>
</dbReference>
<dbReference type="SUPFAM" id="SSF142984">
    <property type="entry name" value="Nqo1 middle domain-like"/>
    <property type="match status" value="1"/>
</dbReference>
<sequence length="259" mass="27810">MKQTNQTVNRKRWMRTGAVGVVFLAAVLCFGVQSRREKQTVVLETQNSFSKEVDDSQESSERPAKRSNGGSVDGDNEAAENAAPEGQSKENPQTPEPRILYIHVCGEVAAPGVYELPAGSRMYEAVEKAGGMTSEAAQEYVNLAQAIEDGQQLRIPSREEIRKYQETGKDVSGLLGAGGAAGNGSESDSQKSGSSAALINLNTASKEELMTLNGIGAARAEAILSYREQKGGFRTIEDIMKVPGIKNAAFQKIKDKIIV</sequence>
<evidence type="ECO:0000313" key="4">
    <source>
        <dbReference type="Proteomes" id="UP000241048"/>
    </source>
</evidence>
<dbReference type="Gene3D" id="1.10.150.280">
    <property type="entry name" value="AF1531-like domain"/>
    <property type="match status" value="1"/>
</dbReference>
<dbReference type="GO" id="GO:0006281">
    <property type="term" value="P:DNA repair"/>
    <property type="evidence" value="ECO:0007669"/>
    <property type="project" value="InterPro"/>
</dbReference>
<protein>
    <recommendedName>
        <fullName evidence="2">Helix-hairpin-helix DNA-binding motif class 1 domain-containing protein</fullName>
    </recommendedName>
</protein>
<dbReference type="InterPro" id="IPR051675">
    <property type="entry name" value="Endo/Exo/Phosphatase_dom_1"/>
</dbReference>
<dbReference type="AlphaFoldDB" id="A0A2T3FM89"/>
<dbReference type="EMBL" id="PYLO01000004">
    <property type="protein sequence ID" value="PST36391.1"/>
    <property type="molecule type" value="Genomic_DNA"/>
</dbReference>
<dbReference type="Pfam" id="PF10531">
    <property type="entry name" value="SLBB"/>
    <property type="match status" value="1"/>
</dbReference>
<feature type="region of interest" description="Disordered" evidence="1">
    <location>
        <begin position="47"/>
        <end position="95"/>
    </location>
</feature>
<evidence type="ECO:0000259" key="2">
    <source>
        <dbReference type="SMART" id="SM00278"/>
    </source>
</evidence>
<feature type="domain" description="Helix-hairpin-helix DNA-binding motif class 1" evidence="2">
    <location>
        <begin position="237"/>
        <end position="256"/>
    </location>
</feature>
<reference evidence="3 4" key="1">
    <citation type="submission" date="2018-03" db="EMBL/GenBank/DDBJ databases">
        <title>Lachnoclostridium SNUG30386 gen.nov., sp.nov., isolated from human faeces.</title>
        <authorList>
            <person name="Seo B."/>
            <person name="Jeon K."/>
            <person name="Ko G."/>
        </authorList>
    </citation>
    <scope>NUCLEOTIDE SEQUENCE [LARGE SCALE GENOMIC DNA]</scope>
    <source>
        <strain evidence="3 4">SNUG30386</strain>
    </source>
</reference>
<dbReference type="InterPro" id="IPR004509">
    <property type="entry name" value="Competence_ComEA_HhH"/>
</dbReference>
<keyword evidence="4" id="KW-1185">Reference proteome</keyword>
<feature type="compositionally biased region" description="Basic and acidic residues" evidence="1">
    <location>
        <begin position="51"/>
        <end position="64"/>
    </location>
</feature>
<dbReference type="PANTHER" id="PTHR21180:SF32">
    <property type="entry name" value="ENDONUCLEASE_EXONUCLEASE_PHOSPHATASE FAMILY DOMAIN-CONTAINING PROTEIN 1"/>
    <property type="match status" value="1"/>
</dbReference>
<dbReference type="Proteomes" id="UP000241048">
    <property type="component" value="Unassembled WGS sequence"/>
</dbReference>
<dbReference type="InterPro" id="IPR003583">
    <property type="entry name" value="Hlx-hairpin-Hlx_DNA-bd_motif"/>
</dbReference>
<dbReference type="RefSeq" id="WP_107001313.1">
    <property type="nucleotide sequence ID" value="NZ_JAQDFZ010000001.1"/>
</dbReference>
<dbReference type="GO" id="GO:0015627">
    <property type="term" value="C:type II protein secretion system complex"/>
    <property type="evidence" value="ECO:0007669"/>
    <property type="project" value="TreeGrafter"/>
</dbReference>
<dbReference type="InterPro" id="IPR019554">
    <property type="entry name" value="Soluble_ligand-bd"/>
</dbReference>
<dbReference type="Gene3D" id="3.10.560.10">
    <property type="entry name" value="Outer membrane lipoprotein wza domain like"/>
    <property type="match status" value="1"/>
</dbReference>
<proteinExistence type="predicted"/>
<evidence type="ECO:0000313" key="3">
    <source>
        <dbReference type="EMBL" id="PST36391.1"/>
    </source>
</evidence>
<dbReference type="GO" id="GO:0003677">
    <property type="term" value="F:DNA binding"/>
    <property type="evidence" value="ECO:0007669"/>
    <property type="project" value="InterPro"/>
</dbReference>
<dbReference type="NCBIfam" id="TIGR00426">
    <property type="entry name" value="competence protein ComEA helix-hairpin-helix repeat region"/>
    <property type="match status" value="1"/>
</dbReference>
<dbReference type="Pfam" id="PF12836">
    <property type="entry name" value="HHH_3"/>
    <property type="match status" value="1"/>
</dbReference>
<evidence type="ECO:0000256" key="1">
    <source>
        <dbReference type="SAM" id="MobiDB-lite"/>
    </source>
</evidence>
<dbReference type="SMART" id="SM00278">
    <property type="entry name" value="HhH1"/>
    <property type="match status" value="2"/>
</dbReference>
<dbReference type="GO" id="GO:0015628">
    <property type="term" value="P:protein secretion by the type II secretion system"/>
    <property type="evidence" value="ECO:0007669"/>
    <property type="project" value="TreeGrafter"/>
</dbReference>